<dbReference type="EMBL" id="NKXS01004065">
    <property type="protein sequence ID" value="PIN07517.1"/>
    <property type="molecule type" value="Genomic_DNA"/>
</dbReference>
<comment type="caution">
    <text evidence="2">The sequence shown here is derived from an EMBL/GenBank/DDBJ whole genome shotgun (WGS) entry which is preliminary data.</text>
</comment>
<sequence length="69" mass="7637">MDKIMENMKKSFFHLVESVKSWGSSSTKDAEENDGETNLKVESKVQVLEVRARGATDANKIDPPRPGTA</sequence>
<evidence type="ECO:0000256" key="1">
    <source>
        <dbReference type="SAM" id="MobiDB-lite"/>
    </source>
</evidence>
<dbReference type="Proteomes" id="UP000231279">
    <property type="component" value="Unassembled WGS sequence"/>
</dbReference>
<keyword evidence="3" id="KW-1185">Reference proteome</keyword>
<evidence type="ECO:0000313" key="2">
    <source>
        <dbReference type="EMBL" id="PIN07517.1"/>
    </source>
</evidence>
<evidence type="ECO:0000313" key="3">
    <source>
        <dbReference type="Proteomes" id="UP000231279"/>
    </source>
</evidence>
<proteinExistence type="predicted"/>
<dbReference type="AlphaFoldDB" id="A0A2G9GQD2"/>
<name>A0A2G9GQD2_9LAMI</name>
<protein>
    <submittedName>
        <fullName evidence="2">Uncharacterized protein</fullName>
    </submittedName>
</protein>
<reference evidence="3" key="1">
    <citation type="journal article" date="2018" name="Gigascience">
        <title>Genome assembly of the Pink Ipe (Handroanthus impetiginosus, Bignoniaceae), a highly valued, ecologically keystone Neotropical timber forest tree.</title>
        <authorList>
            <person name="Silva-Junior O.B."/>
            <person name="Grattapaglia D."/>
            <person name="Novaes E."/>
            <person name="Collevatti R.G."/>
        </authorList>
    </citation>
    <scope>NUCLEOTIDE SEQUENCE [LARGE SCALE GENOMIC DNA]</scope>
    <source>
        <strain evidence="3">cv. UFG-1</strain>
    </source>
</reference>
<gene>
    <name evidence="2" type="ORF">CDL12_19914</name>
</gene>
<feature type="region of interest" description="Disordered" evidence="1">
    <location>
        <begin position="21"/>
        <end position="42"/>
    </location>
</feature>
<accession>A0A2G9GQD2</accession>
<organism evidence="2 3">
    <name type="scientific">Handroanthus impetiginosus</name>
    <dbReference type="NCBI Taxonomy" id="429701"/>
    <lineage>
        <taxon>Eukaryota</taxon>
        <taxon>Viridiplantae</taxon>
        <taxon>Streptophyta</taxon>
        <taxon>Embryophyta</taxon>
        <taxon>Tracheophyta</taxon>
        <taxon>Spermatophyta</taxon>
        <taxon>Magnoliopsida</taxon>
        <taxon>eudicotyledons</taxon>
        <taxon>Gunneridae</taxon>
        <taxon>Pentapetalae</taxon>
        <taxon>asterids</taxon>
        <taxon>lamiids</taxon>
        <taxon>Lamiales</taxon>
        <taxon>Bignoniaceae</taxon>
        <taxon>Crescentiina</taxon>
        <taxon>Tabebuia alliance</taxon>
        <taxon>Handroanthus</taxon>
    </lineage>
</organism>